<accession>A0A4Z2IIX3</accession>
<feature type="region of interest" description="Disordered" evidence="1">
    <location>
        <begin position="77"/>
        <end position="118"/>
    </location>
</feature>
<comment type="caution">
    <text evidence="2">The sequence shown here is derived from an EMBL/GenBank/DDBJ whole genome shotgun (WGS) entry which is preliminary data.</text>
</comment>
<organism evidence="2 3">
    <name type="scientific">Liparis tanakae</name>
    <name type="common">Tanaka's snailfish</name>
    <dbReference type="NCBI Taxonomy" id="230148"/>
    <lineage>
        <taxon>Eukaryota</taxon>
        <taxon>Metazoa</taxon>
        <taxon>Chordata</taxon>
        <taxon>Craniata</taxon>
        <taxon>Vertebrata</taxon>
        <taxon>Euteleostomi</taxon>
        <taxon>Actinopterygii</taxon>
        <taxon>Neopterygii</taxon>
        <taxon>Teleostei</taxon>
        <taxon>Neoteleostei</taxon>
        <taxon>Acanthomorphata</taxon>
        <taxon>Eupercaria</taxon>
        <taxon>Perciformes</taxon>
        <taxon>Cottioidei</taxon>
        <taxon>Cottales</taxon>
        <taxon>Liparidae</taxon>
        <taxon>Liparis</taxon>
    </lineage>
</organism>
<name>A0A4Z2IIX3_9TELE</name>
<evidence type="ECO:0000313" key="3">
    <source>
        <dbReference type="Proteomes" id="UP000314294"/>
    </source>
</evidence>
<dbReference type="EMBL" id="SRLO01000080">
    <property type="protein sequence ID" value="TNN77715.1"/>
    <property type="molecule type" value="Genomic_DNA"/>
</dbReference>
<feature type="compositionally biased region" description="Basic and acidic residues" evidence="1">
    <location>
        <begin position="105"/>
        <end position="118"/>
    </location>
</feature>
<gene>
    <name evidence="2" type="ORF">EYF80_012013</name>
</gene>
<proteinExistence type="predicted"/>
<reference evidence="2 3" key="1">
    <citation type="submission" date="2019-03" db="EMBL/GenBank/DDBJ databases">
        <title>First draft genome of Liparis tanakae, snailfish: a comprehensive survey of snailfish specific genes.</title>
        <authorList>
            <person name="Kim W."/>
            <person name="Song I."/>
            <person name="Jeong J.-H."/>
            <person name="Kim D."/>
            <person name="Kim S."/>
            <person name="Ryu S."/>
            <person name="Song J.Y."/>
            <person name="Lee S.K."/>
        </authorList>
    </citation>
    <scope>NUCLEOTIDE SEQUENCE [LARGE SCALE GENOMIC DNA]</scope>
    <source>
        <tissue evidence="2">Muscle</tissue>
    </source>
</reference>
<evidence type="ECO:0000256" key="1">
    <source>
        <dbReference type="SAM" id="MobiDB-lite"/>
    </source>
</evidence>
<dbReference type="AlphaFoldDB" id="A0A4Z2IIX3"/>
<protein>
    <submittedName>
        <fullName evidence="2">Uncharacterized protein</fullName>
    </submittedName>
</protein>
<dbReference type="Proteomes" id="UP000314294">
    <property type="component" value="Unassembled WGS sequence"/>
</dbReference>
<sequence length="118" mass="12928">MGLVVGTFSMQTKQVNYRKDSRYFLPSTREPTASRAASRRAIAAFNEAGSALKFELCSPRVKDTVAVREGGCGETGRRVSGMACRSGKEREMPRGVAKPQGVVRQGDKKERQREAGEC</sequence>
<evidence type="ECO:0000313" key="2">
    <source>
        <dbReference type="EMBL" id="TNN77715.1"/>
    </source>
</evidence>
<keyword evidence="3" id="KW-1185">Reference proteome</keyword>